<dbReference type="RefSeq" id="WP_212724281.1">
    <property type="nucleotide sequence ID" value="NZ_CP071250.1"/>
</dbReference>
<feature type="transmembrane region" description="Helical" evidence="1">
    <location>
        <begin position="241"/>
        <end position="259"/>
    </location>
</feature>
<feature type="transmembrane region" description="Helical" evidence="1">
    <location>
        <begin position="78"/>
        <end position="106"/>
    </location>
</feature>
<dbReference type="InterPro" id="IPR003675">
    <property type="entry name" value="Rce1/LyrA-like_dom"/>
</dbReference>
<dbReference type="Proteomes" id="UP001058072">
    <property type="component" value="Chromosome"/>
</dbReference>
<dbReference type="EMBL" id="CP071250">
    <property type="protein sequence ID" value="UUF07494.1"/>
    <property type="molecule type" value="Genomic_DNA"/>
</dbReference>
<keyword evidence="3" id="KW-0378">Hydrolase</keyword>
<dbReference type="GO" id="GO:0080120">
    <property type="term" value="P:CAAX-box protein maturation"/>
    <property type="evidence" value="ECO:0007669"/>
    <property type="project" value="UniProtKB-ARBA"/>
</dbReference>
<dbReference type="Pfam" id="PF02517">
    <property type="entry name" value="Rce1-like"/>
    <property type="match status" value="1"/>
</dbReference>
<reference evidence="3" key="1">
    <citation type="submission" date="2021-03" db="EMBL/GenBank/DDBJ databases">
        <title>Comparative Genomics and Metabolomics in the genus Turicibacter.</title>
        <authorList>
            <person name="Maki J."/>
            <person name="Looft T."/>
        </authorList>
    </citation>
    <scope>NUCLEOTIDE SEQUENCE</scope>
    <source>
        <strain evidence="3">ISU324</strain>
    </source>
</reference>
<evidence type="ECO:0000259" key="2">
    <source>
        <dbReference type="Pfam" id="PF02517"/>
    </source>
</evidence>
<sequence>MRSEFSKVTIFRAIIGCGIIQVLMAMMSQWMSASAVIELSWGVEAICYFMMSAYIIWQSTYRLKTFKKDIEGLQNKELLLCVLLVFMTQYFMSVGGYQVVLSILFYTNERLAIQVYEEPLLRFSSQQDLLFACITVSILVPIFEEFLFRGVILSRFMNWFSMIGALGLMALCFGVLHGVDFIGATIFGFLCGMLYLKFENIWAPILVHLLNNALTCLSFSLRQEVHPSLATLTQSYIDHQFKEGLVLLSVGMILLFFTIKRLNLVRLE</sequence>
<dbReference type="GO" id="GO:0008237">
    <property type="term" value="F:metallopeptidase activity"/>
    <property type="evidence" value="ECO:0007669"/>
    <property type="project" value="UniProtKB-KW"/>
</dbReference>
<feature type="transmembrane region" description="Helical" evidence="1">
    <location>
        <begin position="129"/>
        <end position="148"/>
    </location>
</feature>
<feature type="transmembrane region" description="Helical" evidence="1">
    <location>
        <begin position="168"/>
        <end position="195"/>
    </location>
</feature>
<evidence type="ECO:0000256" key="1">
    <source>
        <dbReference type="SAM" id="Phobius"/>
    </source>
</evidence>
<dbReference type="InterPro" id="IPR052710">
    <property type="entry name" value="CAAX_protease"/>
</dbReference>
<protein>
    <submittedName>
        <fullName evidence="3">CPBP family intramembrane metalloprotease</fullName>
    </submittedName>
</protein>
<evidence type="ECO:0000313" key="3">
    <source>
        <dbReference type="EMBL" id="UUF07494.1"/>
    </source>
</evidence>
<dbReference type="GO" id="GO:0004175">
    <property type="term" value="F:endopeptidase activity"/>
    <property type="evidence" value="ECO:0007669"/>
    <property type="project" value="UniProtKB-ARBA"/>
</dbReference>
<keyword evidence="3" id="KW-0645">Protease</keyword>
<accession>A0A9Q9CJM7</accession>
<keyword evidence="3" id="KW-0482">Metalloprotease</keyword>
<keyword evidence="1" id="KW-1133">Transmembrane helix</keyword>
<feature type="transmembrane region" description="Helical" evidence="1">
    <location>
        <begin position="9"/>
        <end position="27"/>
    </location>
</feature>
<organism evidence="3 4">
    <name type="scientific">Turicibacter bilis</name>
    <dbReference type="NCBI Taxonomy" id="2735723"/>
    <lineage>
        <taxon>Bacteria</taxon>
        <taxon>Bacillati</taxon>
        <taxon>Bacillota</taxon>
        <taxon>Erysipelotrichia</taxon>
        <taxon>Erysipelotrichales</taxon>
        <taxon>Turicibacteraceae</taxon>
        <taxon>Turicibacter</taxon>
    </lineage>
</organism>
<keyword evidence="1" id="KW-0472">Membrane</keyword>
<name>A0A9Q9CJM7_9FIRM</name>
<gene>
    <name evidence="3" type="ORF">J0J70_07575</name>
</gene>
<feature type="transmembrane region" description="Helical" evidence="1">
    <location>
        <begin position="39"/>
        <end position="57"/>
    </location>
</feature>
<keyword evidence="1" id="KW-0812">Transmembrane</keyword>
<dbReference type="PANTHER" id="PTHR36435:SF1">
    <property type="entry name" value="CAAX AMINO TERMINAL PROTEASE FAMILY PROTEIN"/>
    <property type="match status" value="1"/>
</dbReference>
<dbReference type="PANTHER" id="PTHR36435">
    <property type="entry name" value="SLR1288 PROTEIN"/>
    <property type="match status" value="1"/>
</dbReference>
<feature type="domain" description="CAAX prenyl protease 2/Lysostaphin resistance protein A-like" evidence="2">
    <location>
        <begin position="128"/>
        <end position="214"/>
    </location>
</feature>
<proteinExistence type="predicted"/>
<evidence type="ECO:0000313" key="4">
    <source>
        <dbReference type="Proteomes" id="UP001058072"/>
    </source>
</evidence>
<dbReference type="AlphaFoldDB" id="A0A9Q9CJM7"/>